<dbReference type="Gene3D" id="2.40.30.30">
    <property type="entry name" value="Riboflavin kinase-like"/>
    <property type="match status" value="1"/>
</dbReference>
<comment type="catalytic activity">
    <reaction evidence="12 14">
        <text>riboflavin + ATP = FMN + ADP + H(+)</text>
        <dbReference type="Rhea" id="RHEA:14357"/>
        <dbReference type="ChEBI" id="CHEBI:15378"/>
        <dbReference type="ChEBI" id="CHEBI:30616"/>
        <dbReference type="ChEBI" id="CHEBI:57986"/>
        <dbReference type="ChEBI" id="CHEBI:58210"/>
        <dbReference type="ChEBI" id="CHEBI:456216"/>
        <dbReference type="EC" id="2.7.1.26"/>
    </reaction>
</comment>
<dbReference type="GO" id="GO:0005524">
    <property type="term" value="F:ATP binding"/>
    <property type="evidence" value="ECO:0007669"/>
    <property type="project" value="UniProtKB-UniRule"/>
</dbReference>
<gene>
    <name evidence="16" type="ORF">DX130_05810</name>
</gene>
<dbReference type="Pfam" id="PF06574">
    <property type="entry name" value="FAD_syn"/>
    <property type="match status" value="1"/>
</dbReference>
<dbReference type="GO" id="GO:0009398">
    <property type="term" value="P:FMN biosynthetic process"/>
    <property type="evidence" value="ECO:0007669"/>
    <property type="project" value="UniProtKB-UniRule"/>
</dbReference>
<evidence type="ECO:0000256" key="2">
    <source>
        <dbReference type="ARBA" id="ARBA00005201"/>
    </source>
</evidence>
<feature type="domain" description="Riboflavin kinase" evidence="15">
    <location>
        <begin position="187"/>
        <end position="313"/>
    </location>
</feature>
<comment type="similarity">
    <text evidence="14">Belongs to the ribF family.</text>
</comment>
<dbReference type="InterPro" id="IPR015865">
    <property type="entry name" value="Riboflavin_kinase_bac/euk"/>
</dbReference>
<keyword evidence="9 14" id="KW-0274">FAD</keyword>
<dbReference type="Gene3D" id="3.40.50.620">
    <property type="entry name" value="HUPs"/>
    <property type="match status" value="1"/>
</dbReference>
<comment type="pathway">
    <text evidence="1 14">Cofactor biosynthesis; FAD biosynthesis; FAD from FMN: step 1/1.</text>
</comment>
<dbReference type="InterPro" id="IPR015864">
    <property type="entry name" value="FAD_synthase"/>
</dbReference>
<dbReference type="EMBL" id="QUBQ01000001">
    <property type="protein sequence ID" value="REK76554.1"/>
    <property type="molecule type" value="Genomic_DNA"/>
</dbReference>
<dbReference type="InterPro" id="IPR023465">
    <property type="entry name" value="Riboflavin_kinase_dom_sf"/>
</dbReference>
<keyword evidence="8 14" id="KW-0418">Kinase</keyword>
<dbReference type="Proteomes" id="UP000261905">
    <property type="component" value="Unassembled WGS sequence"/>
</dbReference>
<accession>A0A371PK53</accession>
<dbReference type="RefSeq" id="WP_116043560.1">
    <property type="nucleotide sequence ID" value="NZ_QUBQ01000001.1"/>
</dbReference>
<dbReference type="NCBIfam" id="NF004160">
    <property type="entry name" value="PRK05627.1-3"/>
    <property type="match status" value="1"/>
</dbReference>
<dbReference type="EC" id="2.7.7.2" evidence="14"/>
<dbReference type="GO" id="GO:0003919">
    <property type="term" value="F:FMN adenylyltransferase activity"/>
    <property type="evidence" value="ECO:0007669"/>
    <property type="project" value="UniProtKB-UniRule"/>
</dbReference>
<evidence type="ECO:0000256" key="3">
    <source>
        <dbReference type="ARBA" id="ARBA00022630"/>
    </source>
</evidence>
<evidence type="ECO:0000256" key="13">
    <source>
        <dbReference type="ARBA" id="ARBA00049494"/>
    </source>
</evidence>
<dbReference type="UniPathway" id="UPA00276">
    <property type="reaction ID" value="UER00406"/>
</dbReference>
<dbReference type="PANTHER" id="PTHR22749">
    <property type="entry name" value="RIBOFLAVIN KINASE/FMN ADENYLYLTRANSFERASE"/>
    <property type="match status" value="1"/>
</dbReference>
<dbReference type="EC" id="2.7.1.26" evidence="14"/>
<evidence type="ECO:0000256" key="1">
    <source>
        <dbReference type="ARBA" id="ARBA00004726"/>
    </source>
</evidence>
<name>A0A371PK53_9BACL</name>
<evidence type="ECO:0000256" key="4">
    <source>
        <dbReference type="ARBA" id="ARBA00022643"/>
    </source>
</evidence>
<evidence type="ECO:0000256" key="5">
    <source>
        <dbReference type="ARBA" id="ARBA00022679"/>
    </source>
</evidence>
<keyword evidence="5 14" id="KW-0808">Transferase</keyword>
<comment type="pathway">
    <text evidence="2 14">Cofactor biosynthesis; FMN biosynthesis; FMN from riboflavin (ATP route): step 1/1.</text>
</comment>
<dbReference type="NCBIfam" id="TIGR00083">
    <property type="entry name" value="ribF"/>
    <property type="match status" value="1"/>
</dbReference>
<keyword evidence="4 14" id="KW-0288">FMN</keyword>
<evidence type="ECO:0000256" key="9">
    <source>
        <dbReference type="ARBA" id="ARBA00022827"/>
    </source>
</evidence>
<organism evidence="16 17">
    <name type="scientific">Paenibacillus paeoniae</name>
    <dbReference type="NCBI Taxonomy" id="2292705"/>
    <lineage>
        <taxon>Bacteria</taxon>
        <taxon>Bacillati</taxon>
        <taxon>Bacillota</taxon>
        <taxon>Bacilli</taxon>
        <taxon>Bacillales</taxon>
        <taxon>Paenibacillaceae</taxon>
        <taxon>Paenibacillus</taxon>
    </lineage>
</organism>
<dbReference type="GO" id="GO:0008531">
    <property type="term" value="F:riboflavin kinase activity"/>
    <property type="evidence" value="ECO:0007669"/>
    <property type="project" value="UniProtKB-UniRule"/>
</dbReference>
<dbReference type="UniPathway" id="UPA00277">
    <property type="reaction ID" value="UER00407"/>
</dbReference>
<dbReference type="NCBIfam" id="NF004162">
    <property type="entry name" value="PRK05627.1-5"/>
    <property type="match status" value="1"/>
</dbReference>
<evidence type="ECO:0000256" key="12">
    <source>
        <dbReference type="ARBA" id="ARBA00047880"/>
    </source>
</evidence>
<keyword evidence="3 14" id="KW-0285">Flavoprotein</keyword>
<evidence type="ECO:0000256" key="7">
    <source>
        <dbReference type="ARBA" id="ARBA00022741"/>
    </source>
</evidence>
<dbReference type="SUPFAM" id="SSF52374">
    <property type="entry name" value="Nucleotidylyl transferase"/>
    <property type="match status" value="1"/>
</dbReference>
<evidence type="ECO:0000259" key="15">
    <source>
        <dbReference type="SMART" id="SM00904"/>
    </source>
</evidence>
<dbReference type="PIRSF" id="PIRSF004491">
    <property type="entry name" value="FAD_Synth"/>
    <property type="match status" value="1"/>
</dbReference>
<keyword evidence="17" id="KW-1185">Reference proteome</keyword>
<dbReference type="PANTHER" id="PTHR22749:SF6">
    <property type="entry name" value="RIBOFLAVIN KINASE"/>
    <property type="match status" value="1"/>
</dbReference>
<keyword evidence="6 14" id="KW-0548">Nucleotidyltransferase</keyword>
<evidence type="ECO:0000256" key="11">
    <source>
        <dbReference type="ARBA" id="ARBA00023268"/>
    </source>
</evidence>
<dbReference type="OrthoDB" id="9803667at2"/>
<dbReference type="InterPro" id="IPR023468">
    <property type="entry name" value="Riboflavin_kinase"/>
</dbReference>
<dbReference type="FunFam" id="3.40.50.620:FF:000021">
    <property type="entry name" value="Riboflavin biosynthesis protein"/>
    <property type="match status" value="1"/>
</dbReference>
<protein>
    <recommendedName>
        <fullName evidence="14">Riboflavin biosynthesis protein</fullName>
    </recommendedName>
    <domain>
        <recommendedName>
            <fullName evidence="14">Riboflavin kinase</fullName>
            <ecNumber evidence="14">2.7.1.26</ecNumber>
        </recommendedName>
        <alternativeName>
            <fullName evidence="14">Flavokinase</fullName>
        </alternativeName>
    </domain>
    <domain>
        <recommendedName>
            <fullName evidence="14">FMN adenylyltransferase</fullName>
            <ecNumber evidence="14">2.7.7.2</ecNumber>
        </recommendedName>
        <alternativeName>
            <fullName evidence="14">FAD pyrophosphorylase</fullName>
        </alternativeName>
        <alternativeName>
            <fullName evidence="14">FAD synthase</fullName>
        </alternativeName>
    </domain>
</protein>
<keyword evidence="7 14" id="KW-0547">Nucleotide-binding</keyword>
<reference evidence="16 17" key="1">
    <citation type="submission" date="2018-08" db="EMBL/GenBank/DDBJ databases">
        <title>Paenibacillus sp. M4BSY-1, whole genome shotgun sequence.</title>
        <authorList>
            <person name="Tuo L."/>
        </authorList>
    </citation>
    <scope>NUCLEOTIDE SEQUENCE [LARGE SCALE GENOMIC DNA]</scope>
    <source>
        <strain evidence="16 17">M4BSY-1</strain>
    </source>
</reference>
<evidence type="ECO:0000313" key="17">
    <source>
        <dbReference type="Proteomes" id="UP000261905"/>
    </source>
</evidence>
<dbReference type="InterPro" id="IPR014729">
    <property type="entry name" value="Rossmann-like_a/b/a_fold"/>
</dbReference>
<dbReference type="GO" id="GO:0009231">
    <property type="term" value="P:riboflavin biosynthetic process"/>
    <property type="evidence" value="ECO:0007669"/>
    <property type="project" value="InterPro"/>
</dbReference>
<evidence type="ECO:0000256" key="14">
    <source>
        <dbReference type="PIRNR" id="PIRNR004491"/>
    </source>
</evidence>
<evidence type="ECO:0000256" key="6">
    <source>
        <dbReference type="ARBA" id="ARBA00022695"/>
    </source>
</evidence>
<keyword evidence="11" id="KW-0511">Multifunctional enzyme</keyword>
<comment type="catalytic activity">
    <reaction evidence="13 14">
        <text>FMN + ATP + H(+) = FAD + diphosphate</text>
        <dbReference type="Rhea" id="RHEA:17237"/>
        <dbReference type="ChEBI" id="CHEBI:15378"/>
        <dbReference type="ChEBI" id="CHEBI:30616"/>
        <dbReference type="ChEBI" id="CHEBI:33019"/>
        <dbReference type="ChEBI" id="CHEBI:57692"/>
        <dbReference type="ChEBI" id="CHEBI:58210"/>
        <dbReference type="EC" id="2.7.7.2"/>
    </reaction>
</comment>
<dbReference type="AlphaFoldDB" id="A0A371PK53"/>
<dbReference type="InterPro" id="IPR002606">
    <property type="entry name" value="Riboflavin_kinase_bac"/>
</dbReference>
<evidence type="ECO:0000256" key="10">
    <source>
        <dbReference type="ARBA" id="ARBA00022840"/>
    </source>
</evidence>
<dbReference type="SUPFAM" id="SSF82114">
    <property type="entry name" value="Riboflavin kinase-like"/>
    <property type="match status" value="1"/>
</dbReference>
<evidence type="ECO:0000313" key="16">
    <source>
        <dbReference type="EMBL" id="REK76554.1"/>
    </source>
</evidence>
<keyword evidence="10 14" id="KW-0067">ATP-binding</keyword>
<proteinExistence type="inferred from homology"/>
<dbReference type="SMART" id="SM00904">
    <property type="entry name" value="Flavokinase"/>
    <property type="match status" value="1"/>
</dbReference>
<comment type="caution">
    <text evidence="16">The sequence shown here is derived from an EMBL/GenBank/DDBJ whole genome shotgun (WGS) entry which is preliminary data.</text>
</comment>
<dbReference type="GO" id="GO:0006747">
    <property type="term" value="P:FAD biosynthetic process"/>
    <property type="evidence" value="ECO:0007669"/>
    <property type="project" value="UniProtKB-UniRule"/>
</dbReference>
<dbReference type="Pfam" id="PF01687">
    <property type="entry name" value="Flavokinase"/>
    <property type="match status" value="1"/>
</dbReference>
<dbReference type="CDD" id="cd02064">
    <property type="entry name" value="FAD_synthetase_N"/>
    <property type="match status" value="1"/>
</dbReference>
<sequence length="315" mass="34689">MEIIPLSYPLSHSGDGLSGERVAIAMGHFDGVHRGHQNVVRQAVTHARQSDMQSAVLTFSPHPKEVLGHGDHYFSCLTPMQGKMKLFEELGIDLVFVMKFDPTFASLTPHQFVSEVLIPLGAKHAVVGFDFTFGSRGAGNAEMLRELGGTDFTVDIVEPLFQNGTKVSSTYTRESLEKGDLETVHALLGRPYEVVGTVVHGDGRGRTIGFPTANLDLKDPYVSPSLGVFAITAWVDGKRYGGVLNHGMKPTFNKSEIVPVMEAHLFDFDRDIYGTEMTVEFQHFIRPEKRFGSVTELIAQIAADSDRARQLLSEL</sequence>
<evidence type="ECO:0000256" key="8">
    <source>
        <dbReference type="ARBA" id="ARBA00022777"/>
    </source>
</evidence>